<reference evidence="2" key="1">
    <citation type="journal article" date="2019" name="Int. J. Syst. Evol. Microbiol.">
        <title>The Global Catalogue of Microorganisms (GCM) 10K type strain sequencing project: providing services to taxonomists for standard genome sequencing and annotation.</title>
        <authorList>
            <consortium name="The Broad Institute Genomics Platform"/>
            <consortium name="The Broad Institute Genome Sequencing Center for Infectious Disease"/>
            <person name="Wu L."/>
            <person name="Ma J."/>
        </authorList>
    </citation>
    <scope>NUCLEOTIDE SEQUENCE [LARGE SCALE GENOMIC DNA]</scope>
    <source>
        <strain evidence="2">CCUG 53903</strain>
    </source>
</reference>
<proteinExistence type="predicted"/>
<name>A0ABW1D206_9ACTN</name>
<protein>
    <submittedName>
        <fullName evidence="1">Uncharacterized protein</fullName>
    </submittedName>
</protein>
<comment type="caution">
    <text evidence="1">The sequence shown here is derived from an EMBL/GenBank/DDBJ whole genome shotgun (WGS) entry which is preliminary data.</text>
</comment>
<keyword evidence="2" id="KW-1185">Reference proteome</keyword>
<sequence>MGEDGLRIGLTCPAAADVGAVVSKLDQDIVGRVRREIRDAESPAVVLLHVRR</sequence>
<gene>
    <name evidence="1" type="ORF">ACFPZ3_49455</name>
</gene>
<evidence type="ECO:0000313" key="2">
    <source>
        <dbReference type="Proteomes" id="UP001596058"/>
    </source>
</evidence>
<dbReference type="EMBL" id="JBHSPA010000071">
    <property type="protein sequence ID" value="MFC5831928.1"/>
    <property type="molecule type" value="Genomic_DNA"/>
</dbReference>
<accession>A0ABW1D206</accession>
<dbReference type="RefSeq" id="WP_379521428.1">
    <property type="nucleotide sequence ID" value="NZ_JBHSPA010000071.1"/>
</dbReference>
<evidence type="ECO:0000313" key="1">
    <source>
        <dbReference type="EMBL" id="MFC5831928.1"/>
    </source>
</evidence>
<dbReference type="Proteomes" id="UP001596058">
    <property type="component" value="Unassembled WGS sequence"/>
</dbReference>
<organism evidence="1 2">
    <name type="scientific">Nonomuraea insulae</name>
    <dbReference type="NCBI Taxonomy" id="1616787"/>
    <lineage>
        <taxon>Bacteria</taxon>
        <taxon>Bacillati</taxon>
        <taxon>Actinomycetota</taxon>
        <taxon>Actinomycetes</taxon>
        <taxon>Streptosporangiales</taxon>
        <taxon>Streptosporangiaceae</taxon>
        <taxon>Nonomuraea</taxon>
    </lineage>
</organism>